<evidence type="ECO:0000313" key="2">
    <source>
        <dbReference type="Proteomes" id="UP000075531"/>
    </source>
</evidence>
<dbReference type="EMBL" id="LTBA01000002">
    <property type="protein sequence ID" value="KYH35529.1"/>
    <property type="molecule type" value="Genomic_DNA"/>
</dbReference>
<dbReference type="PATRIC" id="fig|1121338.3.peg.475"/>
<keyword evidence="1" id="KW-0378">Hydrolase</keyword>
<sequence>MSISKISTIIFDAGGVLLYIKRRRNDIVKELLLSMGYNIDSINNAIMAGNEFDEKYFSNEARIYNWKDEKNWLIGHYNAIAKCVDEKNDYLADKLFMLTFDTYEYVIYPKVIEVLETLKDNYKLGIISNALPSLDWAFDTLGIRKYFDNIIISAYEGVEKPDETIYFSAVDKLGCKFEECIFIDDKIENVQAAEKLGMKGFYLDRKEYTLKAVLDLLDDKFDVA</sequence>
<protein>
    <submittedName>
        <fullName evidence="1">Phosphatase</fullName>
        <ecNumber evidence="1">3.1.-.-</ecNumber>
    </submittedName>
</protein>
<dbReference type="InterPro" id="IPR036412">
    <property type="entry name" value="HAD-like_sf"/>
</dbReference>
<organism evidence="1 2">
    <name type="scientific">Clostridium tepidiprofundi DSM 19306</name>
    <dbReference type="NCBI Taxonomy" id="1121338"/>
    <lineage>
        <taxon>Bacteria</taxon>
        <taxon>Bacillati</taxon>
        <taxon>Bacillota</taxon>
        <taxon>Clostridia</taxon>
        <taxon>Eubacteriales</taxon>
        <taxon>Clostridiaceae</taxon>
        <taxon>Clostridium</taxon>
    </lineage>
</organism>
<reference evidence="1 2" key="1">
    <citation type="submission" date="2016-02" db="EMBL/GenBank/DDBJ databases">
        <title>Genome sequence of Clostridium tepidiprofundi DSM 19306.</title>
        <authorList>
            <person name="Poehlein A."/>
            <person name="Daniel R."/>
        </authorList>
    </citation>
    <scope>NUCLEOTIDE SEQUENCE [LARGE SCALE GENOMIC DNA]</scope>
    <source>
        <strain evidence="1 2">DSM 19306</strain>
    </source>
</reference>
<name>A0A151B6K8_9CLOT</name>
<dbReference type="Proteomes" id="UP000075531">
    <property type="component" value="Unassembled WGS sequence"/>
</dbReference>
<dbReference type="SFLD" id="SFLDS00003">
    <property type="entry name" value="Haloacid_Dehalogenase"/>
    <property type="match status" value="1"/>
</dbReference>
<dbReference type="InterPro" id="IPR006439">
    <property type="entry name" value="HAD-SF_hydro_IA"/>
</dbReference>
<dbReference type="GO" id="GO:0016787">
    <property type="term" value="F:hydrolase activity"/>
    <property type="evidence" value="ECO:0007669"/>
    <property type="project" value="UniProtKB-KW"/>
</dbReference>
<dbReference type="SUPFAM" id="SSF56784">
    <property type="entry name" value="HAD-like"/>
    <property type="match status" value="1"/>
</dbReference>
<proteinExistence type="predicted"/>
<dbReference type="NCBIfam" id="TIGR01549">
    <property type="entry name" value="HAD-SF-IA-v1"/>
    <property type="match status" value="1"/>
</dbReference>
<dbReference type="PANTHER" id="PTHR43611:SF3">
    <property type="entry name" value="FLAVIN MONONUCLEOTIDE HYDROLASE 1, CHLOROPLATIC"/>
    <property type="match status" value="1"/>
</dbReference>
<dbReference type="Pfam" id="PF00702">
    <property type="entry name" value="Hydrolase"/>
    <property type="match status" value="1"/>
</dbReference>
<accession>A0A151B6K8</accession>
<dbReference type="NCBIfam" id="TIGR01509">
    <property type="entry name" value="HAD-SF-IA-v3"/>
    <property type="match status" value="1"/>
</dbReference>
<dbReference type="InterPro" id="IPR023214">
    <property type="entry name" value="HAD_sf"/>
</dbReference>
<keyword evidence="2" id="KW-1185">Reference proteome</keyword>
<dbReference type="SFLD" id="SFLDG01129">
    <property type="entry name" value="C1.5:_HAD__Beta-PGM__Phosphata"/>
    <property type="match status" value="1"/>
</dbReference>
<dbReference type="AlphaFoldDB" id="A0A151B6K8"/>
<dbReference type="STRING" id="1121338.CLTEP_04680"/>
<dbReference type="RefSeq" id="WP_161938341.1">
    <property type="nucleotide sequence ID" value="NZ_LTBA01000002.1"/>
</dbReference>
<dbReference type="Gene3D" id="3.40.50.1000">
    <property type="entry name" value="HAD superfamily/HAD-like"/>
    <property type="match status" value="1"/>
</dbReference>
<comment type="caution">
    <text evidence="1">The sequence shown here is derived from an EMBL/GenBank/DDBJ whole genome shotgun (WGS) entry which is preliminary data.</text>
</comment>
<gene>
    <name evidence="1" type="ORF">CLTEP_04680</name>
</gene>
<evidence type="ECO:0000313" key="1">
    <source>
        <dbReference type="EMBL" id="KYH35529.1"/>
    </source>
</evidence>
<dbReference type="PANTHER" id="PTHR43611">
    <property type="entry name" value="ALPHA-D-GLUCOSE 1-PHOSPHATE PHOSPHATASE"/>
    <property type="match status" value="1"/>
</dbReference>
<dbReference type="EC" id="3.1.-.-" evidence="1"/>